<comment type="subcellular location">
    <subcellularLocation>
        <location evidence="1">Membrane</location>
        <topology evidence="1">Single-pass membrane protein</topology>
    </subcellularLocation>
</comment>
<comment type="catalytic activity">
    <reaction evidence="12">
        <text>L-seryl-[protein] + ATP = O-phospho-L-seryl-[protein] + ADP + H(+)</text>
        <dbReference type="Rhea" id="RHEA:17989"/>
        <dbReference type="Rhea" id="RHEA-COMP:9863"/>
        <dbReference type="Rhea" id="RHEA-COMP:11604"/>
        <dbReference type="ChEBI" id="CHEBI:15378"/>
        <dbReference type="ChEBI" id="CHEBI:29999"/>
        <dbReference type="ChEBI" id="CHEBI:30616"/>
        <dbReference type="ChEBI" id="CHEBI:83421"/>
        <dbReference type="ChEBI" id="CHEBI:456216"/>
        <dbReference type="EC" id="2.7.11.1"/>
    </reaction>
</comment>
<dbReference type="GO" id="GO:0005524">
    <property type="term" value="F:ATP binding"/>
    <property type="evidence" value="ECO:0007669"/>
    <property type="project" value="UniProtKB-KW"/>
</dbReference>
<keyword evidence="8" id="KW-0067">ATP-binding</keyword>
<keyword evidence="10" id="KW-0472">Membrane</keyword>
<evidence type="ECO:0000256" key="3">
    <source>
        <dbReference type="ARBA" id="ARBA00022553"/>
    </source>
</evidence>
<sequence>MLCRMERIIGMSRMIRHVSPKYASTGMLNERSDMYSFGVLLMEIITGRSPIDYSSPPSEMNLVDWFKGMVANHRGEELVL</sequence>
<dbReference type="EC" id="2.7.11.1" evidence="2"/>
<evidence type="ECO:0000256" key="4">
    <source>
        <dbReference type="ARBA" id="ARBA00022679"/>
    </source>
</evidence>
<evidence type="ECO:0000313" key="14">
    <source>
        <dbReference type="EMBL" id="RYR56491.1"/>
    </source>
</evidence>
<evidence type="ECO:0000256" key="10">
    <source>
        <dbReference type="ARBA" id="ARBA00023136"/>
    </source>
</evidence>
<gene>
    <name evidence="14" type="ORF">Ahy_A05g022190</name>
</gene>
<keyword evidence="3" id="KW-0597">Phosphoprotein</keyword>
<evidence type="ECO:0000256" key="1">
    <source>
        <dbReference type="ARBA" id="ARBA00004167"/>
    </source>
</evidence>
<feature type="domain" description="Serine-threonine/tyrosine-protein kinase catalytic" evidence="13">
    <location>
        <begin position="14"/>
        <end position="57"/>
    </location>
</feature>
<keyword evidence="5" id="KW-0812">Transmembrane</keyword>
<dbReference type="SUPFAM" id="SSF56112">
    <property type="entry name" value="Protein kinase-like (PK-like)"/>
    <property type="match status" value="1"/>
</dbReference>
<name>A0A445D012_ARAHY</name>
<evidence type="ECO:0000256" key="5">
    <source>
        <dbReference type="ARBA" id="ARBA00022692"/>
    </source>
</evidence>
<evidence type="ECO:0000256" key="7">
    <source>
        <dbReference type="ARBA" id="ARBA00022777"/>
    </source>
</evidence>
<dbReference type="Pfam" id="PF07714">
    <property type="entry name" value="PK_Tyr_Ser-Thr"/>
    <property type="match status" value="1"/>
</dbReference>
<dbReference type="EMBL" id="SDMP01000005">
    <property type="protein sequence ID" value="RYR56491.1"/>
    <property type="molecule type" value="Genomic_DNA"/>
</dbReference>
<dbReference type="PANTHER" id="PTHR47984">
    <property type="entry name" value="OS01G0323000 PROTEIN"/>
    <property type="match status" value="1"/>
</dbReference>
<evidence type="ECO:0000256" key="9">
    <source>
        <dbReference type="ARBA" id="ARBA00022989"/>
    </source>
</evidence>
<dbReference type="InterPro" id="IPR052232">
    <property type="entry name" value="RLK_Ser/Thr-Kinase"/>
</dbReference>
<dbReference type="GO" id="GO:0004674">
    <property type="term" value="F:protein serine/threonine kinase activity"/>
    <property type="evidence" value="ECO:0007669"/>
    <property type="project" value="UniProtKB-EC"/>
</dbReference>
<organism evidence="14 15">
    <name type="scientific">Arachis hypogaea</name>
    <name type="common">Peanut</name>
    <dbReference type="NCBI Taxonomy" id="3818"/>
    <lineage>
        <taxon>Eukaryota</taxon>
        <taxon>Viridiplantae</taxon>
        <taxon>Streptophyta</taxon>
        <taxon>Embryophyta</taxon>
        <taxon>Tracheophyta</taxon>
        <taxon>Spermatophyta</taxon>
        <taxon>Magnoliopsida</taxon>
        <taxon>eudicotyledons</taxon>
        <taxon>Gunneridae</taxon>
        <taxon>Pentapetalae</taxon>
        <taxon>rosids</taxon>
        <taxon>fabids</taxon>
        <taxon>Fabales</taxon>
        <taxon>Fabaceae</taxon>
        <taxon>Papilionoideae</taxon>
        <taxon>50 kb inversion clade</taxon>
        <taxon>dalbergioids sensu lato</taxon>
        <taxon>Dalbergieae</taxon>
        <taxon>Pterocarpus clade</taxon>
        <taxon>Arachis</taxon>
    </lineage>
</organism>
<evidence type="ECO:0000313" key="15">
    <source>
        <dbReference type="Proteomes" id="UP000289738"/>
    </source>
</evidence>
<proteinExistence type="predicted"/>
<evidence type="ECO:0000256" key="6">
    <source>
        <dbReference type="ARBA" id="ARBA00022741"/>
    </source>
</evidence>
<dbReference type="Gene3D" id="1.10.510.10">
    <property type="entry name" value="Transferase(Phosphotransferase) domain 1"/>
    <property type="match status" value="1"/>
</dbReference>
<dbReference type="InterPro" id="IPR001245">
    <property type="entry name" value="Ser-Thr/Tyr_kinase_cat_dom"/>
</dbReference>
<comment type="caution">
    <text evidence="14">The sequence shown here is derived from an EMBL/GenBank/DDBJ whole genome shotgun (WGS) entry which is preliminary data.</text>
</comment>
<evidence type="ECO:0000259" key="13">
    <source>
        <dbReference type="Pfam" id="PF07714"/>
    </source>
</evidence>
<protein>
    <recommendedName>
        <fullName evidence="2">non-specific serine/threonine protein kinase</fullName>
        <ecNumber evidence="2">2.7.11.1</ecNumber>
    </recommendedName>
</protein>
<comment type="catalytic activity">
    <reaction evidence="11">
        <text>L-threonyl-[protein] + ATP = O-phospho-L-threonyl-[protein] + ADP + H(+)</text>
        <dbReference type="Rhea" id="RHEA:46608"/>
        <dbReference type="Rhea" id="RHEA-COMP:11060"/>
        <dbReference type="Rhea" id="RHEA-COMP:11605"/>
        <dbReference type="ChEBI" id="CHEBI:15378"/>
        <dbReference type="ChEBI" id="CHEBI:30013"/>
        <dbReference type="ChEBI" id="CHEBI:30616"/>
        <dbReference type="ChEBI" id="CHEBI:61977"/>
        <dbReference type="ChEBI" id="CHEBI:456216"/>
        <dbReference type="EC" id="2.7.11.1"/>
    </reaction>
</comment>
<dbReference type="PANTHER" id="PTHR47984:SF31">
    <property type="entry name" value="OS03G0227900 PROTEIN"/>
    <property type="match status" value="1"/>
</dbReference>
<evidence type="ECO:0000256" key="11">
    <source>
        <dbReference type="ARBA" id="ARBA00047899"/>
    </source>
</evidence>
<accession>A0A445D012</accession>
<evidence type="ECO:0000256" key="8">
    <source>
        <dbReference type="ARBA" id="ARBA00022840"/>
    </source>
</evidence>
<reference evidence="14 15" key="1">
    <citation type="submission" date="2019-01" db="EMBL/GenBank/DDBJ databases">
        <title>Sequencing of cultivated peanut Arachis hypogaea provides insights into genome evolution and oil improvement.</title>
        <authorList>
            <person name="Chen X."/>
        </authorList>
    </citation>
    <scope>NUCLEOTIDE SEQUENCE [LARGE SCALE GENOMIC DNA]</scope>
    <source>
        <strain evidence="15">cv. Fuhuasheng</strain>
        <tissue evidence="14">Leaves</tissue>
    </source>
</reference>
<dbReference type="Proteomes" id="UP000289738">
    <property type="component" value="Chromosome A05"/>
</dbReference>
<evidence type="ECO:0000256" key="2">
    <source>
        <dbReference type="ARBA" id="ARBA00012513"/>
    </source>
</evidence>
<evidence type="ECO:0000256" key="12">
    <source>
        <dbReference type="ARBA" id="ARBA00048679"/>
    </source>
</evidence>
<keyword evidence="9" id="KW-1133">Transmembrane helix</keyword>
<dbReference type="InterPro" id="IPR011009">
    <property type="entry name" value="Kinase-like_dom_sf"/>
</dbReference>
<keyword evidence="7" id="KW-0418">Kinase</keyword>
<dbReference type="STRING" id="3818.A0A445D012"/>
<keyword evidence="15" id="KW-1185">Reference proteome</keyword>
<dbReference type="AlphaFoldDB" id="A0A445D012"/>
<dbReference type="GO" id="GO:0016020">
    <property type="term" value="C:membrane"/>
    <property type="evidence" value="ECO:0007669"/>
    <property type="project" value="UniProtKB-SubCell"/>
</dbReference>
<keyword evidence="4" id="KW-0808">Transferase</keyword>
<keyword evidence="6" id="KW-0547">Nucleotide-binding</keyword>